<dbReference type="InterPro" id="IPR029063">
    <property type="entry name" value="SAM-dependent_MTases_sf"/>
</dbReference>
<organism evidence="8 9">
    <name type="scientific">Morella rubra</name>
    <name type="common">Chinese bayberry</name>
    <dbReference type="NCBI Taxonomy" id="262757"/>
    <lineage>
        <taxon>Eukaryota</taxon>
        <taxon>Viridiplantae</taxon>
        <taxon>Streptophyta</taxon>
        <taxon>Embryophyta</taxon>
        <taxon>Tracheophyta</taxon>
        <taxon>Spermatophyta</taxon>
        <taxon>Magnoliopsida</taxon>
        <taxon>eudicotyledons</taxon>
        <taxon>Gunneridae</taxon>
        <taxon>Pentapetalae</taxon>
        <taxon>rosids</taxon>
        <taxon>fabids</taxon>
        <taxon>Fagales</taxon>
        <taxon>Myricaceae</taxon>
        <taxon>Morella</taxon>
    </lineage>
</organism>
<dbReference type="SUPFAM" id="SSF101936">
    <property type="entry name" value="DNA-binding pseudobarrel domain"/>
    <property type="match status" value="1"/>
</dbReference>
<dbReference type="OrthoDB" id="1523883at2759"/>
<dbReference type="InterPro" id="IPR003340">
    <property type="entry name" value="B3_DNA-bd"/>
</dbReference>
<dbReference type="Gene3D" id="3.40.50.150">
    <property type="entry name" value="Vaccinia Virus protein VP39"/>
    <property type="match status" value="3"/>
</dbReference>
<evidence type="ECO:0000259" key="7">
    <source>
        <dbReference type="Pfam" id="PF02362"/>
    </source>
</evidence>
<dbReference type="InterPro" id="IPR005299">
    <property type="entry name" value="MeTrfase_7"/>
</dbReference>
<dbReference type="GO" id="GO:0032259">
    <property type="term" value="P:methylation"/>
    <property type="evidence" value="ECO:0007669"/>
    <property type="project" value="UniProtKB-KW"/>
</dbReference>
<keyword evidence="8" id="KW-0489">Methyltransferase</keyword>
<dbReference type="InterPro" id="IPR015300">
    <property type="entry name" value="DNA-bd_pseudobarrel_sf"/>
</dbReference>
<dbReference type="GO" id="GO:0003677">
    <property type="term" value="F:DNA binding"/>
    <property type="evidence" value="ECO:0007669"/>
    <property type="project" value="UniProtKB-KW"/>
</dbReference>
<dbReference type="SUPFAM" id="SSF53335">
    <property type="entry name" value="S-adenosyl-L-methionine-dependent methyltransferases"/>
    <property type="match status" value="3"/>
</dbReference>
<evidence type="ECO:0000256" key="4">
    <source>
        <dbReference type="ARBA" id="ARBA00023163"/>
    </source>
</evidence>
<evidence type="ECO:0000313" key="9">
    <source>
        <dbReference type="Proteomes" id="UP000516437"/>
    </source>
</evidence>
<feature type="domain" description="TF-B3" evidence="7">
    <location>
        <begin position="646"/>
        <end position="706"/>
    </location>
</feature>
<dbReference type="Pfam" id="PF02362">
    <property type="entry name" value="B3"/>
    <property type="match status" value="1"/>
</dbReference>
<protein>
    <submittedName>
        <fullName evidence="8">Putative S-adenosylmethionine-dependent methyltransferase At5g37970</fullName>
    </submittedName>
</protein>
<evidence type="ECO:0000256" key="2">
    <source>
        <dbReference type="ARBA" id="ARBA00023015"/>
    </source>
</evidence>
<evidence type="ECO:0000256" key="3">
    <source>
        <dbReference type="ARBA" id="ARBA00023125"/>
    </source>
</evidence>
<dbReference type="Proteomes" id="UP000516437">
    <property type="component" value="Chromosome 6"/>
</dbReference>
<comment type="caution">
    <text evidence="8">The sequence shown here is derived from an EMBL/GenBank/DDBJ whole genome shotgun (WGS) entry which is preliminary data.</text>
</comment>
<name>A0A6A1VHC3_9ROSI</name>
<dbReference type="Pfam" id="PF03492">
    <property type="entry name" value="Methyltransf_7"/>
    <property type="match status" value="3"/>
</dbReference>
<dbReference type="Gene3D" id="2.40.330.10">
    <property type="entry name" value="DNA-binding pseudobarrel domain"/>
    <property type="match status" value="1"/>
</dbReference>
<keyword evidence="3" id="KW-0238">DNA-binding</keyword>
<dbReference type="GO" id="GO:0008168">
    <property type="term" value="F:methyltransferase activity"/>
    <property type="evidence" value="ECO:0007669"/>
    <property type="project" value="UniProtKB-KW"/>
</dbReference>
<feature type="region of interest" description="Disordered" evidence="6">
    <location>
        <begin position="1"/>
        <end position="25"/>
    </location>
</feature>
<evidence type="ECO:0000313" key="8">
    <source>
        <dbReference type="EMBL" id="KAB1211257.1"/>
    </source>
</evidence>
<dbReference type="GO" id="GO:0005634">
    <property type="term" value="C:nucleus"/>
    <property type="evidence" value="ECO:0007669"/>
    <property type="project" value="UniProtKB-SubCell"/>
</dbReference>
<reference evidence="8 9" key="1">
    <citation type="journal article" date="2019" name="Plant Biotechnol. J.">
        <title>The red bayberry genome and genetic basis of sex determination.</title>
        <authorList>
            <person name="Jia H.M."/>
            <person name="Jia H.J."/>
            <person name="Cai Q.L."/>
            <person name="Wang Y."/>
            <person name="Zhao H.B."/>
            <person name="Yang W.F."/>
            <person name="Wang G.Y."/>
            <person name="Li Y.H."/>
            <person name="Zhan D.L."/>
            <person name="Shen Y.T."/>
            <person name="Niu Q.F."/>
            <person name="Chang L."/>
            <person name="Qiu J."/>
            <person name="Zhao L."/>
            <person name="Xie H.B."/>
            <person name="Fu W.Y."/>
            <person name="Jin J."/>
            <person name="Li X.W."/>
            <person name="Jiao Y."/>
            <person name="Zhou C.C."/>
            <person name="Tu T."/>
            <person name="Chai C.Y."/>
            <person name="Gao J.L."/>
            <person name="Fan L.J."/>
            <person name="van de Weg E."/>
            <person name="Wang J.Y."/>
            <person name="Gao Z.S."/>
        </authorList>
    </citation>
    <scope>NUCLEOTIDE SEQUENCE [LARGE SCALE GENOMIC DNA]</scope>
    <source>
        <tissue evidence="8">Leaves</tissue>
    </source>
</reference>
<evidence type="ECO:0000256" key="6">
    <source>
        <dbReference type="SAM" id="MobiDB-lite"/>
    </source>
</evidence>
<evidence type="ECO:0000256" key="1">
    <source>
        <dbReference type="ARBA" id="ARBA00004123"/>
    </source>
</evidence>
<keyword evidence="9" id="KW-1185">Reference proteome</keyword>
<sequence length="724" mass="81245">MAGISTASFPMKGGDGPNSYAHNSSYQREGLESAKDLIKESVAEQLDMKQSISSSSAPKLFTIADLGCAFGPNTLFVVENIIDSVELKYHSFGQNQEALEFLVLFSDRASNDFNTLFRSLPSDKKYFAAGVPGFFQDRLVPKASLHFVHCSYSLHWLSKIPMELMDRDSPAWKKGRIFYHNSPDEVSEAYSAQFAKDMEYILNARAEELVYGGLMALVVPCIPDGISKLEFSDFKFMDLMEESLKDMVDVTWDVLSGPNTLVVVENIIDSVKHKYQTIDQKKEAVELLVFFNDHVSNYFNTLFKSFPSDNQYFSAGVPGPVQDRLFPKASLHFVHCSYSLHWLSKVPNELMDQNSPAWNKGRIYHANGLNAVREVYSAQFAKDIESFLNAKAEELVHGGLMALIIACLPDGVSSQSSDFAFIDLLEATLEEMVEEGILTEDKVDSFNFPQYNPTSAELGTLLERNCSFSIERMEPLVRPARKWLSKVPNELRDQNPPAWNEGRIYHTNGPNAVREACSVQFAKDIESFLNTRAEELVHGGLLALIIPCLSDGVSSHFSDLAFIDLLEATLKEMVDEGILTEDKVDSFNYPQHNPTPAELGTLLERNYSLSIERMKPLVRPARKYDKEALLASDMGLKQSRQPAEFFCKTLTASNTSTHGGFSVPRRAAEKIFPPLDFSMQPPAQEIVARDLHDNSWTFRHIYRGNGPFKILLLSLSRVFLSANV</sequence>
<keyword evidence="5" id="KW-0539">Nucleus</keyword>
<keyword evidence="2" id="KW-0805">Transcription regulation</keyword>
<proteinExistence type="predicted"/>
<dbReference type="EMBL" id="RXIC02000024">
    <property type="protein sequence ID" value="KAB1211257.1"/>
    <property type="molecule type" value="Genomic_DNA"/>
</dbReference>
<dbReference type="AlphaFoldDB" id="A0A6A1VHC3"/>
<dbReference type="CDD" id="cd10017">
    <property type="entry name" value="B3_DNA"/>
    <property type="match status" value="1"/>
</dbReference>
<gene>
    <name evidence="8" type="ORF">CJ030_MR6G021553</name>
</gene>
<dbReference type="PANTHER" id="PTHR31009">
    <property type="entry name" value="S-ADENOSYL-L-METHIONINE:CARBOXYL METHYLTRANSFERASE FAMILY PROTEIN"/>
    <property type="match status" value="1"/>
</dbReference>
<accession>A0A6A1VHC3</accession>
<comment type="subcellular location">
    <subcellularLocation>
        <location evidence="1">Nucleus</location>
    </subcellularLocation>
</comment>
<evidence type="ECO:0000256" key="5">
    <source>
        <dbReference type="ARBA" id="ARBA00023242"/>
    </source>
</evidence>
<keyword evidence="4" id="KW-0804">Transcription</keyword>
<keyword evidence="8" id="KW-0808">Transferase</keyword>